<gene>
    <name evidence="2" type="ORF">KL86APRO_10115</name>
</gene>
<dbReference type="AlphaFoldDB" id="A0A212IVX9"/>
<dbReference type="InterPro" id="IPR031339">
    <property type="entry name" value="DUF4942"/>
</dbReference>
<evidence type="ECO:0000313" key="2">
    <source>
        <dbReference type="EMBL" id="SBV91347.1"/>
    </source>
</evidence>
<dbReference type="InterPro" id="IPR029063">
    <property type="entry name" value="SAM-dependent_MTases_sf"/>
</dbReference>
<protein>
    <submittedName>
        <fullName evidence="2">Type I restriction-modification system methyltransferase subunit</fullName>
    </submittedName>
</protein>
<evidence type="ECO:0000259" key="1">
    <source>
        <dbReference type="Pfam" id="PF13708"/>
    </source>
</evidence>
<sequence length="477" mass="53144">MHTASDLIPRQTVTQICAQRDNALALYGRAFDALGIASDAFAAAAKAVTAASPANGNAYTYPSEEARKLFLAGIQLPDPDTFRDAARRLTDAAVWGRIMEMTDLERLMDKTAKDNFRRQLTTEPPEVTEGNVRATLEEMALNAGTIFRRGIATVFSNLDRRFRSHDGWRIGSRVILSNAFDDFGHWNHYRNHRDTLTDIERTFFVLDGRKQPESYAGVVATIDQDRRQHWRAHQSECETEFFTVRCFKNGNLHVWFKRGDLVSQVNRLIGEYYGAPIPEDRESEDDGDLFTPKTTPARNFGFFPTPDGAAERLFDRFPLRHAKDEPALTLLEPSAGTGNLARRAVAAGAVVDCIEIQGSLAQGLRGEGIYRNVVAADFLALKPNPAALYDRVAMNPPFDRERDIDHVMHALTFLKPGGILTAIMSAGTEFRETRKSKAFRALMAEMRAEWSDLPDGSFSSVGTNVNTIVLKVRKGAA</sequence>
<feature type="domain" description="DUF4942" evidence="1">
    <location>
        <begin position="91"/>
        <end position="274"/>
    </location>
</feature>
<name>A0A212IVX9_9PROT</name>
<keyword evidence="2" id="KW-0489">Methyltransferase</keyword>
<reference evidence="2" key="1">
    <citation type="submission" date="2016-04" db="EMBL/GenBank/DDBJ databases">
        <authorList>
            <person name="Evans L.H."/>
            <person name="Alamgir A."/>
            <person name="Owens N."/>
            <person name="Weber N.D."/>
            <person name="Virtaneva K."/>
            <person name="Barbian K."/>
            <person name="Babar A."/>
            <person name="Rosenke K."/>
        </authorList>
    </citation>
    <scope>NUCLEOTIDE SEQUENCE</scope>
    <source>
        <strain evidence="2">86</strain>
    </source>
</reference>
<dbReference type="Pfam" id="PF13708">
    <property type="entry name" value="DUF4942"/>
    <property type="match status" value="1"/>
</dbReference>
<dbReference type="GO" id="GO:0032259">
    <property type="term" value="P:methylation"/>
    <property type="evidence" value="ECO:0007669"/>
    <property type="project" value="UniProtKB-KW"/>
</dbReference>
<organism evidence="2">
    <name type="scientific">uncultured Alphaproteobacteria bacterium</name>
    <dbReference type="NCBI Taxonomy" id="91750"/>
    <lineage>
        <taxon>Bacteria</taxon>
        <taxon>Pseudomonadati</taxon>
        <taxon>Pseudomonadota</taxon>
        <taxon>Alphaproteobacteria</taxon>
        <taxon>environmental samples</taxon>
    </lineage>
</organism>
<proteinExistence type="predicted"/>
<keyword evidence="2" id="KW-0808">Transferase</keyword>
<dbReference type="SUPFAM" id="SSF53335">
    <property type="entry name" value="S-adenosyl-L-methionine-dependent methyltransferases"/>
    <property type="match status" value="1"/>
</dbReference>
<dbReference type="PRINTS" id="PR00507">
    <property type="entry name" value="N12N6MTFRASE"/>
</dbReference>
<accession>A0A212IVX9</accession>
<dbReference type="EMBL" id="FLUO01000001">
    <property type="protein sequence ID" value="SBV91347.1"/>
    <property type="molecule type" value="Genomic_DNA"/>
</dbReference>
<dbReference type="Gene3D" id="3.40.50.150">
    <property type="entry name" value="Vaccinia Virus protein VP39"/>
    <property type="match status" value="1"/>
</dbReference>
<dbReference type="GO" id="GO:0008168">
    <property type="term" value="F:methyltransferase activity"/>
    <property type="evidence" value="ECO:0007669"/>
    <property type="project" value="UniProtKB-KW"/>
</dbReference>